<dbReference type="SMART" id="SM00239">
    <property type="entry name" value="C2"/>
    <property type="match status" value="1"/>
</dbReference>
<feature type="compositionally biased region" description="Low complexity" evidence="3">
    <location>
        <begin position="752"/>
        <end position="761"/>
    </location>
</feature>
<feature type="region of interest" description="Disordered" evidence="3">
    <location>
        <begin position="464"/>
        <end position="484"/>
    </location>
</feature>
<dbReference type="Ensembl" id="ENSPLAT00000022636.1">
    <property type="protein sequence ID" value="ENSPLAP00000014349.1"/>
    <property type="gene ID" value="ENSPLAG00000018060.1"/>
</dbReference>
<feature type="compositionally biased region" description="Pro residues" evidence="3">
    <location>
        <begin position="2973"/>
        <end position="2987"/>
    </location>
</feature>
<dbReference type="Gene3D" id="2.60.40.150">
    <property type="entry name" value="C2 domain"/>
    <property type="match status" value="1"/>
</dbReference>
<feature type="coiled-coil region" evidence="2">
    <location>
        <begin position="1886"/>
        <end position="1916"/>
    </location>
</feature>
<keyword evidence="2" id="KW-0175">Coiled coil</keyword>
<evidence type="ECO:0000259" key="4">
    <source>
        <dbReference type="PROSITE" id="PS50004"/>
    </source>
</evidence>
<feature type="region of interest" description="Disordered" evidence="3">
    <location>
        <begin position="623"/>
        <end position="926"/>
    </location>
</feature>
<evidence type="ECO:0000256" key="3">
    <source>
        <dbReference type="SAM" id="MobiDB-lite"/>
    </source>
</evidence>
<dbReference type="SMART" id="SM00228">
    <property type="entry name" value="PDZ"/>
    <property type="match status" value="1"/>
</dbReference>
<reference evidence="6" key="2">
    <citation type="submission" date="2025-09" db="UniProtKB">
        <authorList>
            <consortium name="Ensembl"/>
        </authorList>
    </citation>
    <scope>IDENTIFICATION</scope>
</reference>
<evidence type="ECO:0000313" key="6">
    <source>
        <dbReference type="Ensembl" id="ENSPLAP00000014349.1"/>
    </source>
</evidence>
<keyword evidence="1" id="KW-0677">Repeat</keyword>
<feature type="compositionally biased region" description="Basic and acidic residues" evidence="3">
    <location>
        <begin position="49"/>
        <end position="58"/>
    </location>
</feature>
<proteinExistence type="predicted"/>
<dbReference type="PANTHER" id="PTHR14113">
    <property type="entry name" value="PICCOLO/BASSOON"/>
    <property type="match status" value="1"/>
</dbReference>
<feature type="compositionally biased region" description="Polar residues" evidence="3">
    <location>
        <begin position="2415"/>
        <end position="2429"/>
    </location>
</feature>
<dbReference type="GO" id="GO:0098882">
    <property type="term" value="F:structural constituent of presynaptic active zone"/>
    <property type="evidence" value="ECO:0007669"/>
    <property type="project" value="TreeGrafter"/>
</dbReference>
<dbReference type="InterPro" id="IPR036034">
    <property type="entry name" value="PDZ_sf"/>
</dbReference>
<feature type="compositionally biased region" description="Basic and acidic residues" evidence="3">
    <location>
        <begin position="111"/>
        <end position="121"/>
    </location>
</feature>
<sequence length="2987" mass="327066">MSGQLGDVPPPSTASTKKQEPASPPDLSTTPLPAAVDSKPVAEPTLKQPELKEAKEDNLTSPSDLAKLESSVLPILEAQVDTEQEEKQTNTLKTRRKLEVLPLSPDSPSSEEDKNLSEKNAKSTGKKKLLVPIDVKADSLDDSSESFGKESPMSGDDEEFIRKQIIEMSENEDASPSDEESLVRRKIRDDEKKPNEEKKEEKSISGKTRRLTKKTTISPDDDDVQEFTVSADKSDIIKEDEKEQKEEEDQRISAPRKLQTFELNVTSSPICIPSADGEPEIESLTDSPDDRSRGEGSSSLHASSFTPGTSPTSLSSMDEDSDSSPSHVRTGEGKRHRKAKHRQTGQMLPTIEDSSEEEELREEEELLREQEKQKGSGKKSKKDKDEIRAQRRREHTKTPPSNLSPIEDASPTEEQRQEAEMEEIRRSSCSDFSPSIESDPEGFEIHAAKIAEVQKTYRLPISVSLHSPTDDQNTDKSQKKALKSADEAYEEIMLKAKSPTVDTGEIQAEKETVYGGMLIEDYIYPSLLDNSFDREETEKMSVPVEPKKLRSPDEVYEDMIKKRKEFMQLEQEYENIKPKNEAPNPKIVFQPAESTFLQSGTVTLGKDGKPLLDAEAAYEELMKRVLTPGTSPTQPEPEIESTSSKKVLHPIPDLKVTQCSSGELSSDDETTVKKEQVVTGTSDITSEKQSQHVKEASEMSPSTTTEQTEQQPDNETSTSQVELVDLSSTVPRSSASVIANVSPLPTVPQYTPSISSVVSTAPPVPPKPNILRRANSQEKGEEPVAPPQPPPTPPKPTVFPRKAPVPLPPQASAPVKKSEPVTMTSPQGSPVRQVVTPTYKPHIPPPVPPKPAIHGIVDSHRSAHGVKPPIAPKPGSQPPSPAHAPLPTRPTVLPTGPNDSVLNLSPSTEGKTFQPSPKSPSSPRYASNLRDTYVVITLPSQPSSPVDSQPTPPPQTTRAISASAQPSVMPNLISQVVTTEVQRTTVSVVHERTPPPVPAPRATDVPMSMEKPKPQILAQTETASLPSEVVDLRTVKVDSDSNMNGVDLSTAPDSRRQSFVSDVSRHISAVQSPVVNLSTESSTVSIVADSITIVTCSATIQQCDNIEVSQVSSVPLQLTKNKAFEPVSQIVYRPVESQPSTLATAEIPINLSVGSNTGAVGFQAMPVTASVPPVATCVANGLTTGRTTVAGAVDLSTSKPFNTLVSVDVTSADVFTTVIADDGKPVDLTAGKRAVCCDVVYKLPFAGSCATQQPTTPLPEDRFGYRDDHYQFDRTPYGMRGFGGIKPSMSDTNLAEAGLFMYKSKNSYNFSVTTEGAVDLTSAKISDAGEAVDYSKKGSYAGMTIPPYSHSSATSAVSSLFGTSSVLRSSNGVVYSSVAAPVPSTYAITTQPGSIFSTAYNTFSGMHTSDTMPSLSNLQNLPLTRSHSFLSTISTTEEQGDAPLNLEISKGGVATVNGTATAAASLSLDTYTDASLEAIAASLEALSSPMVPGDGQYQAERERLEMEKLKQQRLAEELEWERQNIQRFREQEQLLVQKELEELQAMKQQILTQQEEERQAHLMMQKETYAQQQQQLEQIQRLQEQLRLQLEEQKLRQMYPGADIPGHGVQEAIVLGPDGTVLSRKITDSGCQTDEEDEALSKAYTAGRKKKSVKKSVDSCVQTDDEDQEEWEAQRSRQSRPRTARGDRGGGSEMSLQAHTEISIQTDTDGNIRMDTRMEVSDSERTSPKKRPTPLEIAQSANLKPEFSSLQGHPKSPKVLYSPVSPCISPSKSLEFVSYDKSLGDTSPQKLRESIDPSKSSPASPRGHKTMQRSMSDPKPMSPTGEERATSGSGGTPTETQKKVKRTLPNPPSEEESTTSGQTAYTTNSARRRMCRNSNMARAKILQDIDRELDLVERESSKLRKRQAELDEEEKEIDAKLRYLEMGINRRKDALLKEREKRERAYLQSVAEDRDYMSDSEVSNIRETRSVEDGGEDEDIEDHLLERPRTAPHSELDDFAPPQTKHEYGKYSQYQYPQSQYQQSIYQTPQSYQSHSIYSSVPSLTTAQQQSYQQMLLLQQKAARQAALLSELDATKYDVISRQPDPTSSAYLGVKYDKYGNHLDLRALEVGSIAGSPMSAVSDSYYTEVEHHTPRSYMLLEDAAELAKTSTGLSSSYSLAERELAKAEKLLRRSAADLGSTDYLGSTSRLHAFGKTPDEEDTMEEPYELKLLKQQLKQEFRRSTGGTESLEQLTGLSQNYYTPSTGVSSYSQRHYPKSDKYSISRLTLEKQAAKQLPASVLYQKHKTPILDPKISSKYSSITDNRGLETDYNYLGSTSASPRSSRLLQDEITFGLRKNIAEQQKYLGSTLGANLAGSLNLGQSLGLDSAYPSGSRSRPSSRPTSCYGLDLSIKRDLSSSSLRLKGDGESSGDGPSYQTPSGRTKPTSLPIVQSSRGRIPIVAQNSEEESPLSPVGQPMGMARASAGPLPPISADSRDQFGSCMSLQDSQQQQHIREEPTRGRSYVLLDDLQGTMSDSEAYHLRRDETDWFDKPRDGRPENGQEKRQVKYENINARNGLGIRVVGGKEVPGGNGDIGAYVAKVLPGGAAEQTGKILEGMQVLEWNGVQLTGKTYEEVQGLVGQLCNEAELCVRLDLNMLAESEDSQHLELQEPSKGDKPPRSPGVDPKQLAAELQKVSQQQAPMSASSSSLAAPTSATSSPGQPGSPSVSKKRHASKVIHAIRGTLSFLFNHLFLLQLQIHYDKQLGNLIVHVLQARNLAPRDNNGYSDPFVKVGVQIFERKSKHAGKSLNPEWNQTVIYKNIHLEQLRKKTLEVSVWDYDKGSSNDFLGEVLIDLSNTAQLDNIPRWLPLKEQSEGDPHRRSHSVSGPAHDSQDSPKSSVTKSRSHGIFPDPAKDTQVTTIEKSNSSPGTSKPSSSEGQSQSPSHGHSQHSRSHGASRSSKSAARQHHQDGTTGGSGSAVIARGEAQQQLQQQPPPQRLPPSKPRRK</sequence>
<feature type="region of interest" description="Disordered" evidence="3">
    <location>
        <begin position="2397"/>
        <end position="2429"/>
    </location>
</feature>
<feature type="compositionally biased region" description="Basic and acidic residues" evidence="3">
    <location>
        <begin position="685"/>
        <end position="697"/>
    </location>
</feature>
<protein>
    <submittedName>
        <fullName evidence="6">Piccolo presynaptic cytomatrix protein a</fullName>
    </submittedName>
</protein>
<evidence type="ECO:0000256" key="2">
    <source>
        <dbReference type="SAM" id="Coils"/>
    </source>
</evidence>
<feature type="compositionally biased region" description="Low complexity" evidence="3">
    <location>
        <begin position="698"/>
        <end position="711"/>
    </location>
</feature>
<dbReference type="PANTHER" id="PTHR14113:SF11">
    <property type="entry name" value="PROTEIN PICCOLO ISOFORM X1"/>
    <property type="match status" value="1"/>
</dbReference>
<feature type="compositionally biased region" description="Polar residues" evidence="3">
    <location>
        <begin position="713"/>
        <end position="739"/>
    </location>
</feature>
<accession>A0A3B3UNV6</accession>
<feature type="compositionally biased region" description="Polar residues" evidence="3">
    <location>
        <begin position="1694"/>
        <end position="1709"/>
    </location>
</feature>
<dbReference type="GO" id="GO:0048788">
    <property type="term" value="C:cytoskeleton of presynaptic active zone"/>
    <property type="evidence" value="ECO:0007669"/>
    <property type="project" value="TreeGrafter"/>
</dbReference>
<feature type="compositionally biased region" description="Pro residues" evidence="3">
    <location>
        <begin position="842"/>
        <end position="851"/>
    </location>
</feature>
<dbReference type="Pfam" id="PF00168">
    <property type="entry name" value="C2"/>
    <property type="match status" value="1"/>
</dbReference>
<feature type="region of interest" description="Disordered" evidence="3">
    <location>
        <begin position="1645"/>
        <end position="1878"/>
    </location>
</feature>
<dbReference type="InterPro" id="IPR000008">
    <property type="entry name" value="C2_dom"/>
</dbReference>
<dbReference type="GO" id="GO:0098978">
    <property type="term" value="C:glutamatergic synapse"/>
    <property type="evidence" value="ECO:0007669"/>
    <property type="project" value="TreeGrafter"/>
</dbReference>
<dbReference type="InterPro" id="IPR001565">
    <property type="entry name" value="Synaptotagmin"/>
</dbReference>
<feature type="compositionally biased region" description="Basic residues" evidence="3">
    <location>
        <begin position="334"/>
        <end position="343"/>
    </location>
</feature>
<dbReference type="PRINTS" id="PR00399">
    <property type="entry name" value="SYNAPTOTAGMN"/>
</dbReference>
<name>A0A3B3UNV6_9TELE</name>
<feature type="compositionally biased region" description="Low complexity" evidence="3">
    <location>
        <begin position="2676"/>
        <end position="2708"/>
    </location>
</feature>
<feature type="compositionally biased region" description="Acidic residues" evidence="3">
    <location>
        <begin position="169"/>
        <end position="180"/>
    </location>
</feature>
<feature type="region of interest" description="Disordered" evidence="3">
    <location>
        <begin position="1"/>
        <end position="443"/>
    </location>
</feature>
<dbReference type="STRING" id="48699.ENSPLAP00000014349"/>
<dbReference type="InterPro" id="IPR001478">
    <property type="entry name" value="PDZ"/>
</dbReference>
<dbReference type="GeneTree" id="ENSGT00620000087961"/>
<keyword evidence="7" id="KW-1185">Reference proteome</keyword>
<evidence type="ECO:0000256" key="1">
    <source>
        <dbReference type="ARBA" id="ARBA00022737"/>
    </source>
</evidence>
<feature type="compositionally biased region" description="Basic and acidic residues" evidence="3">
    <location>
        <begin position="2643"/>
        <end position="2659"/>
    </location>
</feature>
<feature type="region of interest" description="Disordered" evidence="3">
    <location>
        <begin position="2851"/>
        <end position="2987"/>
    </location>
</feature>
<feature type="compositionally biased region" description="Basic and acidic residues" evidence="3">
    <location>
        <begin position="413"/>
        <end position="428"/>
    </location>
</feature>
<feature type="domain" description="C2" evidence="4">
    <location>
        <begin position="2731"/>
        <end position="2848"/>
    </location>
</feature>
<feature type="compositionally biased region" description="Basic and acidic residues" evidence="3">
    <location>
        <begin position="232"/>
        <end position="251"/>
    </location>
</feature>
<dbReference type="CDD" id="cd06714">
    <property type="entry name" value="PDZ_RIM-like"/>
    <property type="match status" value="1"/>
</dbReference>
<feature type="region of interest" description="Disordered" evidence="3">
    <location>
        <begin position="988"/>
        <end position="1007"/>
    </location>
</feature>
<feature type="coiled-coil region" evidence="2">
    <location>
        <begin position="1497"/>
        <end position="1596"/>
    </location>
</feature>
<feature type="compositionally biased region" description="Basic and acidic residues" evidence="3">
    <location>
        <begin position="181"/>
        <end position="204"/>
    </location>
</feature>
<reference evidence="6" key="1">
    <citation type="submission" date="2025-08" db="UniProtKB">
        <authorList>
            <consortium name="Ensembl"/>
        </authorList>
    </citation>
    <scope>IDENTIFICATION</scope>
</reference>
<feature type="compositionally biased region" description="Low complexity" evidence="3">
    <location>
        <begin position="939"/>
        <end position="949"/>
    </location>
</feature>
<feature type="domain" description="PDZ" evidence="5">
    <location>
        <begin position="2546"/>
        <end position="2620"/>
    </location>
</feature>
<dbReference type="GO" id="GO:0016020">
    <property type="term" value="C:membrane"/>
    <property type="evidence" value="ECO:0007669"/>
    <property type="project" value="InterPro"/>
</dbReference>
<dbReference type="PROSITE" id="PS50004">
    <property type="entry name" value="C2"/>
    <property type="match status" value="1"/>
</dbReference>
<feature type="compositionally biased region" description="Basic and acidic residues" evidence="3">
    <location>
        <begin position="1710"/>
        <end position="1727"/>
    </location>
</feature>
<dbReference type="Gene3D" id="2.30.42.10">
    <property type="match status" value="1"/>
</dbReference>
<feature type="region of interest" description="Disordered" evidence="3">
    <location>
        <begin position="2642"/>
        <end position="2711"/>
    </location>
</feature>
<evidence type="ECO:0000259" key="5">
    <source>
        <dbReference type="PROSITE" id="PS50106"/>
    </source>
</evidence>
<dbReference type="GO" id="GO:0035418">
    <property type="term" value="P:protein localization to synapse"/>
    <property type="evidence" value="ECO:0007669"/>
    <property type="project" value="TreeGrafter"/>
</dbReference>
<feature type="compositionally biased region" description="Low complexity" evidence="3">
    <location>
        <begin position="2371"/>
        <end position="2388"/>
    </location>
</feature>
<dbReference type="GO" id="GO:0098982">
    <property type="term" value="C:GABA-ergic synapse"/>
    <property type="evidence" value="ECO:0007669"/>
    <property type="project" value="TreeGrafter"/>
</dbReference>
<feature type="region of interest" description="Disordered" evidence="3">
    <location>
        <begin position="939"/>
        <end position="966"/>
    </location>
</feature>
<dbReference type="Pfam" id="PF00595">
    <property type="entry name" value="PDZ"/>
    <property type="match status" value="1"/>
</dbReference>
<feature type="compositionally biased region" description="Basic and acidic residues" evidence="3">
    <location>
        <begin position="473"/>
        <end position="484"/>
    </location>
</feature>
<dbReference type="GO" id="GO:1904071">
    <property type="term" value="P:presynaptic active zone assembly"/>
    <property type="evidence" value="ECO:0007669"/>
    <property type="project" value="TreeGrafter"/>
</dbReference>
<dbReference type="CDD" id="cd22249">
    <property type="entry name" value="UDM1_RNF168_RNF169-like"/>
    <property type="match status" value="1"/>
</dbReference>
<feature type="compositionally biased region" description="Pro residues" evidence="3">
    <location>
        <begin position="784"/>
        <end position="811"/>
    </location>
</feature>
<feature type="compositionally biased region" description="Polar residues" evidence="3">
    <location>
        <begin position="295"/>
        <end position="312"/>
    </location>
</feature>
<organism evidence="6 7">
    <name type="scientific">Poecilia latipinna</name>
    <name type="common">sailfin molly</name>
    <dbReference type="NCBI Taxonomy" id="48699"/>
    <lineage>
        <taxon>Eukaryota</taxon>
        <taxon>Metazoa</taxon>
        <taxon>Chordata</taxon>
        <taxon>Craniata</taxon>
        <taxon>Vertebrata</taxon>
        <taxon>Euteleostomi</taxon>
        <taxon>Actinopterygii</taxon>
        <taxon>Neopterygii</taxon>
        <taxon>Teleostei</taxon>
        <taxon>Neoteleostei</taxon>
        <taxon>Acanthomorphata</taxon>
        <taxon>Ovalentaria</taxon>
        <taxon>Atherinomorphae</taxon>
        <taxon>Cyprinodontiformes</taxon>
        <taxon>Poeciliidae</taxon>
        <taxon>Poeciliinae</taxon>
        <taxon>Poecilia</taxon>
    </lineage>
</organism>
<feature type="compositionally biased region" description="Low complexity" evidence="3">
    <location>
        <begin position="2903"/>
        <end position="2926"/>
    </location>
</feature>
<dbReference type="Proteomes" id="UP000261500">
    <property type="component" value="Unplaced"/>
</dbReference>
<feature type="compositionally biased region" description="Acidic residues" evidence="3">
    <location>
        <begin position="353"/>
        <end position="366"/>
    </location>
</feature>
<evidence type="ECO:0000313" key="7">
    <source>
        <dbReference type="Proteomes" id="UP000261500"/>
    </source>
</evidence>
<feature type="compositionally biased region" description="Polar residues" evidence="3">
    <location>
        <begin position="897"/>
        <end position="925"/>
    </location>
</feature>
<dbReference type="SUPFAM" id="SSF50156">
    <property type="entry name" value="PDZ domain-like"/>
    <property type="match status" value="1"/>
</dbReference>
<feature type="compositionally biased region" description="Polar residues" evidence="3">
    <location>
        <begin position="821"/>
        <end position="830"/>
    </location>
</feature>
<dbReference type="SUPFAM" id="SSF49562">
    <property type="entry name" value="C2 domain (Calcium/lipid-binding domain, CaLB)"/>
    <property type="match status" value="1"/>
</dbReference>
<feature type="region of interest" description="Disordered" evidence="3">
    <location>
        <begin position="2369"/>
        <end position="2388"/>
    </location>
</feature>
<dbReference type="GO" id="GO:0030424">
    <property type="term" value="C:axon"/>
    <property type="evidence" value="ECO:0007669"/>
    <property type="project" value="TreeGrafter"/>
</dbReference>
<feature type="compositionally biased region" description="Polar residues" evidence="3">
    <location>
        <begin position="1858"/>
        <end position="1869"/>
    </location>
</feature>
<dbReference type="PROSITE" id="PS50106">
    <property type="entry name" value="PDZ"/>
    <property type="match status" value="1"/>
</dbReference>
<dbReference type="CDD" id="cd04031">
    <property type="entry name" value="C2A_RIM1alpha"/>
    <property type="match status" value="1"/>
</dbReference>
<dbReference type="InterPro" id="IPR035892">
    <property type="entry name" value="C2_domain_sf"/>
</dbReference>
<dbReference type="InterPro" id="IPR052098">
    <property type="entry name" value="Presynaptic_Scaffold_Bsn/Pclo"/>
</dbReference>
<feature type="compositionally biased region" description="Pro residues" evidence="3">
    <location>
        <begin position="869"/>
        <end position="888"/>
    </location>
</feature>
<dbReference type="PRINTS" id="PR00360">
    <property type="entry name" value="C2DOMAIN"/>
</dbReference>